<evidence type="ECO:0000313" key="4">
    <source>
        <dbReference type="EMBL" id="TCK89151.1"/>
    </source>
</evidence>
<dbReference type="RefSeq" id="WP_132283228.1">
    <property type="nucleotide sequence ID" value="NZ_SMGQ01000016.1"/>
</dbReference>
<dbReference type="PANTHER" id="PTHR43479">
    <property type="entry name" value="ACREF/ENVCD OPERON REPRESSOR-RELATED"/>
    <property type="match status" value="1"/>
</dbReference>
<feature type="domain" description="HTH tetR-type" evidence="3">
    <location>
        <begin position="15"/>
        <end position="75"/>
    </location>
</feature>
<dbReference type="InterPro" id="IPR001647">
    <property type="entry name" value="HTH_TetR"/>
</dbReference>
<dbReference type="EMBL" id="SMGQ01000016">
    <property type="protein sequence ID" value="TCK89151.1"/>
    <property type="molecule type" value="Genomic_DNA"/>
</dbReference>
<comment type="caution">
    <text evidence="4">The sequence shown here is derived from an EMBL/GenBank/DDBJ whole genome shotgun (WGS) entry which is preliminary data.</text>
</comment>
<dbReference type="PROSITE" id="PS50977">
    <property type="entry name" value="HTH_TETR_2"/>
    <property type="match status" value="1"/>
</dbReference>
<dbReference type="Proteomes" id="UP000294545">
    <property type="component" value="Unassembled WGS sequence"/>
</dbReference>
<evidence type="ECO:0000256" key="1">
    <source>
        <dbReference type="ARBA" id="ARBA00023125"/>
    </source>
</evidence>
<evidence type="ECO:0000256" key="2">
    <source>
        <dbReference type="PROSITE-ProRule" id="PRU00335"/>
    </source>
</evidence>
<protein>
    <submittedName>
        <fullName evidence="4">TetR family transcriptional regulator</fullName>
    </submittedName>
</protein>
<dbReference type="Pfam" id="PF00440">
    <property type="entry name" value="TetR_N"/>
    <property type="match status" value="1"/>
</dbReference>
<dbReference type="AlphaFoldDB" id="A0A4V2PZB1"/>
<evidence type="ECO:0000259" key="3">
    <source>
        <dbReference type="PROSITE" id="PS50977"/>
    </source>
</evidence>
<sequence length="215" mass="24801">MSPKENIPLKRRRGIETQEKIFETAANLFARDGYDNVPIRKIASVIGIKESSIYNHFDSKSSILDNLFEYFSKELLKSRPTDEELESMMAYLSAEEILKNIIIRMGHQNEKVLDHIASIIFVERFRNTQAAKLYFKLIIEEQSEFYSKVFRLMKEKGLAVLPEDDINKLAVQYNYVLVALANEYAMAKNGLAEPLDIVKKMMDTASFFVQKLTKG</sequence>
<reference evidence="4 5" key="1">
    <citation type="submission" date="2019-03" db="EMBL/GenBank/DDBJ databases">
        <title>Genomic Encyclopedia of Type Strains, Phase IV (KMG-IV): sequencing the most valuable type-strain genomes for metagenomic binning, comparative biology and taxonomic classification.</title>
        <authorList>
            <person name="Goeker M."/>
        </authorList>
    </citation>
    <scope>NUCLEOTIDE SEQUENCE [LARGE SCALE GENOMIC DNA]</scope>
    <source>
        <strain evidence="4 5">DSM 24176</strain>
    </source>
</reference>
<evidence type="ECO:0000313" key="5">
    <source>
        <dbReference type="Proteomes" id="UP000294545"/>
    </source>
</evidence>
<gene>
    <name evidence="4" type="ORF">EDC19_2569</name>
</gene>
<dbReference type="InterPro" id="IPR009057">
    <property type="entry name" value="Homeodomain-like_sf"/>
</dbReference>
<dbReference type="OrthoDB" id="9814200at2"/>
<dbReference type="PRINTS" id="PR00455">
    <property type="entry name" value="HTHTETR"/>
</dbReference>
<feature type="DNA-binding region" description="H-T-H motif" evidence="2">
    <location>
        <begin position="38"/>
        <end position="57"/>
    </location>
</feature>
<dbReference type="InterPro" id="IPR050624">
    <property type="entry name" value="HTH-type_Tx_Regulator"/>
</dbReference>
<name>A0A4V2PZB1_9FIRM</name>
<dbReference type="PANTHER" id="PTHR43479:SF11">
    <property type="entry name" value="ACREF_ENVCD OPERON REPRESSOR-RELATED"/>
    <property type="match status" value="1"/>
</dbReference>
<accession>A0A4V2PZB1</accession>
<keyword evidence="5" id="KW-1185">Reference proteome</keyword>
<dbReference type="SUPFAM" id="SSF46689">
    <property type="entry name" value="Homeodomain-like"/>
    <property type="match status" value="1"/>
</dbReference>
<dbReference type="Gene3D" id="1.10.357.10">
    <property type="entry name" value="Tetracycline Repressor, domain 2"/>
    <property type="match status" value="1"/>
</dbReference>
<keyword evidence="1 2" id="KW-0238">DNA-binding</keyword>
<proteinExistence type="predicted"/>
<dbReference type="GO" id="GO:0003677">
    <property type="term" value="F:DNA binding"/>
    <property type="evidence" value="ECO:0007669"/>
    <property type="project" value="UniProtKB-UniRule"/>
</dbReference>
<organism evidence="4 5">
    <name type="scientific">Natranaerovirga hydrolytica</name>
    <dbReference type="NCBI Taxonomy" id="680378"/>
    <lineage>
        <taxon>Bacteria</taxon>
        <taxon>Bacillati</taxon>
        <taxon>Bacillota</taxon>
        <taxon>Clostridia</taxon>
        <taxon>Lachnospirales</taxon>
        <taxon>Natranaerovirgaceae</taxon>
        <taxon>Natranaerovirga</taxon>
    </lineage>
</organism>